<sequence length="164" mass="18584">PFEFQRFTIGQRVFIPCVVMSGDRPLDITWQKDGRPIPASLGVTVDNIDFTSSLRINNLTPDHNGNYTCIARNEAAVVEHQSQLIVRGQKAIFKCLCHLPQPKRHRMKSGIFCPLNCHESRYFAAFYSCLWQAKLASFKPKTYTGWKGWVGGVERLGVNDAINI</sequence>
<dbReference type="InterPro" id="IPR013783">
    <property type="entry name" value="Ig-like_fold"/>
</dbReference>
<feature type="non-terminal residue" evidence="3">
    <location>
        <position position="1"/>
    </location>
</feature>
<dbReference type="InterPro" id="IPR036179">
    <property type="entry name" value="Ig-like_dom_sf"/>
</dbReference>
<evidence type="ECO:0000313" key="4">
    <source>
        <dbReference type="Proteomes" id="UP001476798"/>
    </source>
</evidence>
<comment type="caution">
    <text evidence="3">The sequence shown here is derived from an EMBL/GenBank/DDBJ whole genome shotgun (WGS) entry which is preliminary data.</text>
</comment>
<dbReference type="Proteomes" id="UP001476798">
    <property type="component" value="Unassembled WGS sequence"/>
</dbReference>
<dbReference type="SUPFAM" id="SSF48726">
    <property type="entry name" value="Immunoglobulin"/>
    <property type="match status" value="1"/>
</dbReference>
<dbReference type="InterPro" id="IPR013098">
    <property type="entry name" value="Ig_I-set"/>
</dbReference>
<organism evidence="3 4">
    <name type="scientific">Goodea atripinnis</name>
    <dbReference type="NCBI Taxonomy" id="208336"/>
    <lineage>
        <taxon>Eukaryota</taxon>
        <taxon>Metazoa</taxon>
        <taxon>Chordata</taxon>
        <taxon>Craniata</taxon>
        <taxon>Vertebrata</taxon>
        <taxon>Euteleostomi</taxon>
        <taxon>Actinopterygii</taxon>
        <taxon>Neopterygii</taxon>
        <taxon>Teleostei</taxon>
        <taxon>Neoteleostei</taxon>
        <taxon>Acanthomorphata</taxon>
        <taxon>Ovalentaria</taxon>
        <taxon>Atherinomorphae</taxon>
        <taxon>Cyprinodontiformes</taxon>
        <taxon>Goodeidae</taxon>
        <taxon>Goodea</taxon>
    </lineage>
</organism>
<dbReference type="InterPro" id="IPR003598">
    <property type="entry name" value="Ig_sub2"/>
</dbReference>
<evidence type="ECO:0000259" key="2">
    <source>
        <dbReference type="PROSITE" id="PS50835"/>
    </source>
</evidence>
<accession>A0ABV0N0X4</accession>
<keyword evidence="4" id="KW-1185">Reference proteome</keyword>
<name>A0ABV0N0X4_9TELE</name>
<dbReference type="PANTHER" id="PTHR10075">
    <property type="entry name" value="BASIGIN RELATED"/>
    <property type="match status" value="1"/>
</dbReference>
<reference evidence="3 4" key="1">
    <citation type="submission" date="2021-06" db="EMBL/GenBank/DDBJ databases">
        <authorList>
            <person name="Palmer J.M."/>
        </authorList>
    </citation>
    <scope>NUCLEOTIDE SEQUENCE [LARGE SCALE GENOMIC DNA]</scope>
    <source>
        <strain evidence="3 4">GA_2019</strain>
        <tissue evidence="3">Muscle</tissue>
    </source>
</reference>
<dbReference type="PROSITE" id="PS50835">
    <property type="entry name" value="IG_LIKE"/>
    <property type="match status" value="1"/>
</dbReference>
<dbReference type="Gene3D" id="2.60.40.10">
    <property type="entry name" value="Immunoglobulins"/>
    <property type="match status" value="1"/>
</dbReference>
<keyword evidence="1" id="KW-0393">Immunoglobulin domain</keyword>
<dbReference type="EMBL" id="JAHRIO010020031">
    <property type="protein sequence ID" value="MEQ2163932.1"/>
    <property type="molecule type" value="Genomic_DNA"/>
</dbReference>
<dbReference type="SMART" id="SM00408">
    <property type="entry name" value="IGc2"/>
    <property type="match status" value="1"/>
</dbReference>
<dbReference type="InterPro" id="IPR007110">
    <property type="entry name" value="Ig-like_dom"/>
</dbReference>
<feature type="domain" description="Ig-like" evidence="2">
    <location>
        <begin position="1"/>
        <end position="85"/>
    </location>
</feature>
<proteinExistence type="predicted"/>
<dbReference type="InterPro" id="IPR003599">
    <property type="entry name" value="Ig_sub"/>
</dbReference>
<gene>
    <name evidence="3" type="ORF">GOODEAATRI_001307</name>
</gene>
<evidence type="ECO:0000313" key="3">
    <source>
        <dbReference type="EMBL" id="MEQ2163932.1"/>
    </source>
</evidence>
<dbReference type="SMART" id="SM00409">
    <property type="entry name" value="IG"/>
    <property type="match status" value="1"/>
</dbReference>
<protein>
    <recommendedName>
        <fullName evidence="2">Ig-like domain-containing protein</fullName>
    </recommendedName>
</protein>
<evidence type="ECO:0000256" key="1">
    <source>
        <dbReference type="ARBA" id="ARBA00023319"/>
    </source>
</evidence>
<dbReference type="Pfam" id="PF07679">
    <property type="entry name" value="I-set"/>
    <property type="match status" value="1"/>
</dbReference>
<dbReference type="PANTHER" id="PTHR10075:SF14">
    <property type="entry name" value="CELL ADHESION MOLECULE DSCAM2-RELATED"/>
    <property type="match status" value="1"/>
</dbReference>